<evidence type="ECO:0000256" key="9">
    <source>
        <dbReference type="ARBA" id="ARBA00041631"/>
    </source>
</evidence>
<comment type="catalytic activity">
    <reaction evidence="6">
        <text>L-dopachrome = 5,6-dihydroxyindole-2-carboxylate</text>
        <dbReference type="Rhea" id="RHEA:13041"/>
        <dbReference type="ChEBI" id="CHEBI:16875"/>
        <dbReference type="ChEBI" id="CHEBI:57509"/>
        <dbReference type="EC" id="5.3.3.12"/>
    </reaction>
</comment>
<keyword evidence="2" id="KW-0202">Cytokine</keyword>
<evidence type="ECO:0000256" key="2">
    <source>
        <dbReference type="ARBA" id="ARBA00022514"/>
    </source>
</evidence>
<evidence type="ECO:0000313" key="13">
    <source>
        <dbReference type="Proteomes" id="UP000183047"/>
    </source>
</evidence>
<keyword evidence="4" id="KW-0413">Isomerase</keyword>
<evidence type="ECO:0000256" key="3">
    <source>
        <dbReference type="ARBA" id="ARBA00022525"/>
    </source>
</evidence>
<dbReference type="PANTHER" id="PTHR11954">
    <property type="entry name" value="D-DOPACHROME DECARBOXYLASE"/>
    <property type="match status" value="1"/>
</dbReference>
<protein>
    <recommendedName>
        <fullName evidence="11">L-dopachrome isomerase</fullName>
        <ecNumber evidence="8">5.3.2.1</ecNumber>
        <ecNumber evidence="7">5.3.3.12</ecNumber>
    </recommendedName>
    <alternativeName>
        <fullName evidence="9">L-dopachrome tautomerase</fullName>
    </alternativeName>
    <alternativeName>
        <fullName evidence="10">Phenylpyruvate tautomerase</fullName>
    </alternativeName>
</protein>
<accession>A0A1G5GN87</accession>
<dbReference type="Gene3D" id="3.30.429.10">
    <property type="entry name" value="Macrophage Migration Inhibitory Factor"/>
    <property type="match status" value="1"/>
</dbReference>
<reference evidence="13" key="1">
    <citation type="submission" date="2016-10" db="EMBL/GenBank/DDBJ databases">
        <authorList>
            <person name="Varghese N."/>
            <person name="Submissions S."/>
        </authorList>
    </citation>
    <scope>NUCLEOTIDE SEQUENCE [LARGE SCALE GENOMIC DNA]</scope>
    <source>
        <strain evidence="13">XBD2006</strain>
    </source>
</reference>
<keyword evidence="13" id="KW-1185">Reference proteome</keyword>
<dbReference type="EMBL" id="FMUR01000022">
    <property type="protein sequence ID" value="SCY52871.1"/>
    <property type="molecule type" value="Genomic_DNA"/>
</dbReference>
<dbReference type="EC" id="5.3.2.1" evidence="8"/>
<dbReference type="Pfam" id="PF01187">
    <property type="entry name" value="MIF"/>
    <property type="match status" value="1"/>
</dbReference>
<comment type="catalytic activity">
    <reaction evidence="5">
        <text>3-phenylpyruvate = enol-phenylpyruvate</text>
        <dbReference type="Rhea" id="RHEA:17097"/>
        <dbReference type="ChEBI" id="CHEBI:16815"/>
        <dbReference type="ChEBI" id="CHEBI:18005"/>
        <dbReference type="EC" id="5.3.2.1"/>
    </reaction>
</comment>
<dbReference type="GO" id="GO:0050178">
    <property type="term" value="F:phenylpyruvate tautomerase activity"/>
    <property type="evidence" value="ECO:0007669"/>
    <property type="project" value="UniProtKB-EC"/>
</dbReference>
<evidence type="ECO:0000256" key="6">
    <source>
        <dbReference type="ARBA" id="ARBA00036823"/>
    </source>
</evidence>
<evidence type="ECO:0000256" key="10">
    <source>
        <dbReference type="ARBA" id="ARBA00041912"/>
    </source>
</evidence>
<evidence type="ECO:0000256" key="7">
    <source>
        <dbReference type="ARBA" id="ARBA00038932"/>
    </source>
</evidence>
<keyword evidence="3" id="KW-0964">Secreted</keyword>
<dbReference type="InterPro" id="IPR014347">
    <property type="entry name" value="Tautomerase/MIF_sf"/>
</dbReference>
<evidence type="ECO:0000256" key="5">
    <source>
        <dbReference type="ARBA" id="ARBA00036735"/>
    </source>
</evidence>
<evidence type="ECO:0000313" key="12">
    <source>
        <dbReference type="EMBL" id="SCY52871.1"/>
    </source>
</evidence>
<dbReference type="PANTHER" id="PTHR11954:SF6">
    <property type="entry name" value="MACROPHAGE MIGRATION INHIBITORY FACTOR"/>
    <property type="match status" value="1"/>
</dbReference>
<dbReference type="EC" id="5.3.3.12" evidence="7"/>
<dbReference type="AlphaFoldDB" id="A0A1G5GN87"/>
<evidence type="ECO:0000256" key="4">
    <source>
        <dbReference type="ARBA" id="ARBA00023235"/>
    </source>
</evidence>
<proteinExistence type="predicted"/>
<dbReference type="OrthoDB" id="5769863at2"/>
<dbReference type="InterPro" id="IPR001398">
    <property type="entry name" value="Macrophage_inhib_fac"/>
</dbReference>
<gene>
    <name evidence="12" type="ORF">SAMN02910451_02960</name>
</gene>
<evidence type="ECO:0000256" key="11">
    <source>
        <dbReference type="ARBA" id="ARBA00042730"/>
    </source>
</evidence>
<dbReference type="Proteomes" id="UP000183047">
    <property type="component" value="Unassembled WGS sequence"/>
</dbReference>
<name>A0A1G5GN87_9FIRM</name>
<sequence length="114" mass="13022">MPFINSKISITISKEQETKLKTELGKAIELIPGKSENWLMTGFEDGYHLYFRGDNSLPTAFVEVMIFGKANPDAFEKLTEKITEIFGDVLDIKPDHIYIKYTPADQWGWNGSNF</sequence>
<dbReference type="GO" id="GO:0005125">
    <property type="term" value="F:cytokine activity"/>
    <property type="evidence" value="ECO:0007669"/>
    <property type="project" value="UniProtKB-KW"/>
</dbReference>
<dbReference type="SUPFAM" id="SSF55331">
    <property type="entry name" value="Tautomerase/MIF"/>
    <property type="match status" value="1"/>
</dbReference>
<organism evidence="12 13">
    <name type="scientific">Butyrivibrio hungatei</name>
    <dbReference type="NCBI Taxonomy" id="185008"/>
    <lineage>
        <taxon>Bacteria</taxon>
        <taxon>Bacillati</taxon>
        <taxon>Bacillota</taxon>
        <taxon>Clostridia</taxon>
        <taxon>Lachnospirales</taxon>
        <taxon>Lachnospiraceae</taxon>
        <taxon>Butyrivibrio</taxon>
    </lineage>
</organism>
<dbReference type="GO" id="GO:0004167">
    <property type="term" value="F:dopachrome isomerase activity"/>
    <property type="evidence" value="ECO:0007669"/>
    <property type="project" value="UniProtKB-EC"/>
</dbReference>
<dbReference type="STRING" id="185008.bhn_I2744"/>
<comment type="subcellular location">
    <subcellularLocation>
        <location evidence="1">Secreted</location>
    </subcellularLocation>
</comment>
<dbReference type="GO" id="GO:0005615">
    <property type="term" value="C:extracellular space"/>
    <property type="evidence" value="ECO:0007669"/>
    <property type="project" value="UniProtKB-KW"/>
</dbReference>
<evidence type="ECO:0000256" key="1">
    <source>
        <dbReference type="ARBA" id="ARBA00004613"/>
    </source>
</evidence>
<evidence type="ECO:0000256" key="8">
    <source>
        <dbReference type="ARBA" id="ARBA00039086"/>
    </source>
</evidence>
<dbReference type="RefSeq" id="WP_026513415.1">
    <property type="nucleotide sequence ID" value="NZ_FMUR01000022.1"/>
</dbReference>